<feature type="chain" id="PRO_5046253812" description="DUF4382 domain-containing protein" evidence="1">
    <location>
        <begin position="24"/>
        <end position="398"/>
    </location>
</feature>
<dbReference type="Pfam" id="PF14321">
    <property type="entry name" value="DUF4382"/>
    <property type="match status" value="1"/>
</dbReference>
<evidence type="ECO:0000313" key="4">
    <source>
        <dbReference type="Proteomes" id="UP000177515"/>
    </source>
</evidence>
<evidence type="ECO:0000256" key="1">
    <source>
        <dbReference type="SAM" id="SignalP"/>
    </source>
</evidence>
<keyword evidence="1" id="KW-0732">Signal</keyword>
<gene>
    <name evidence="3" type="ORF">BKK80_05485</name>
</gene>
<keyword evidence="4" id="KW-1185">Reference proteome</keyword>
<accession>A0ABM6F8T9</accession>
<organism evidence="3 4">
    <name type="scientific">Cupriavidus malaysiensis</name>
    <dbReference type="NCBI Taxonomy" id="367825"/>
    <lineage>
        <taxon>Bacteria</taxon>
        <taxon>Pseudomonadati</taxon>
        <taxon>Pseudomonadota</taxon>
        <taxon>Betaproteobacteria</taxon>
        <taxon>Burkholderiales</taxon>
        <taxon>Burkholderiaceae</taxon>
        <taxon>Cupriavidus</taxon>
    </lineage>
</organism>
<dbReference type="Proteomes" id="UP000177515">
    <property type="component" value="Chromosome 1"/>
</dbReference>
<proteinExistence type="predicted"/>
<sequence length="398" mass="39312">MSANHINLPGLTLIALSGAVLLAACGGGGDGGSGGGTGTLSVAMTDAPSCGFDHVFVTVDRVRVHADPNADVKGSGWTDITLNPARRIDLLSLTNGVLTTLGQAALPAGDFQQIRLVLVPNAGGAPANSVVPTNGSEQALDTPSAVQSGIKIIRPFTVAPNTLTDLILDFDACKSIVARGNGSFTLKPVVTALPTSVSGAVTGVVSGGPGANVYAERHGVVVKATVADGSGSFTLSPIEQSSTAGNVDVVIVPIASNGLSTGIIKGVPVVAGGSTAVATAATPIALPQSLFRTVSGTVTPASAQATIRALQQTGGATFEIAATAAASDTGAYSLFPTQPALPASAPMVGSFQAMLPIPLQADGTAAGKYSIQATSATGAVSTQQVNVSSTSVVQNFAF</sequence>
<evidence type="ECO:0000313" key="3">
    <source>
        <dbReference type="EMBL" id="AOZ07992.1"/>
    </source>
</evidence>
<evidence type="ECO:0000259" key="2">
    <source>
        <dbReference type="Pfam" id="PF14321"/>
    </source>
</evidence>
<dbReference type="EMBL" id="CP017754">
    <property type="protein sequence ID" value="AOZ07992.1"/>
    <property type="molecule type" value="Genomic_DNA"/>
</dbReference>
<dbReference type="RefSeq" id="WP_071070707.1">
    <property type="nucleotide sequence ID" value="NZ_CP017754.1"/>
</dbReference>
<dbReference type="InterPro" id="IPR025491">
    <property type="entry name" value="DUF4382"/>
</dbReference>
<feature type="domain" description="DUF4382" evidence="2">
    <location>
        <begin position="37"/>
        <end position="188"/>
    </location>
</feature>
<feature type="signal peptide" evidence="1">
    <location>
        <begin position="1"/>
        <end position="23"/>
    </location>
</feature>
<reference evidence="3 4" key="1">
    <citation type="submission" date="2016-10" db="EMBL/GenBank/DDBJ databases">
        <title>Complete genome sequences of three Cupriavidus strains isolated from various Malaysian environments.</title>
        <authorList>
            <person name="Abdullah A.A.-A."/>
            <person name="Shafie N.A.H."/>
            <person name="Lau N.S."/>
        </authorList>
    </citation>
    <scope>NUCLEOTIDE SEQUENCE [LARGE SCALE GENOMIC DNA]</scope>
    <source>
        <strain evidence="3 4">USMAA1020</strain>
    </source>
</reference>
<protein>
    <recommendedName>
        <fullName evidence="2">DUF4382 domain-containing protein</fullName>
    </recommendedName>
</protein>
<name>A0ABM6F8T9_9BURK</name>